<dbReference type="RefSeq" id="WP_056952948.1">
    <property type="nucleotide sequence ID" value="NZ_AZCU01000015.1"/>
</dbReference>
<accession>A0A837R9M6</accession>
<dbReference type="PROSITE" id="PS50943">
    <property type="entry name" value="HTH_CROC1"/>
    <property type="match status" value="1"/>
</dbReference>
<dbReference type="AlphaFoldDB" id="A0A837R9M6"/>
<gene>
    <name evidence="2" type="ORF">FD24_GL001027</name>
</gene>
<organism evidence="2 3">
    <name type="scientific">Lactiplantibacillus pentosus DSM 20314</name>
    <dbReference type="NCBI Taxonomy" id="1423791"/>
    <lineage>
        <taxon>Bacteria</taxon>
        <taxon>Bacillati</taxon>
        <taxon>Bacillota</taxon>
        <taxon>Bacilli</taxon>
        <taxon>Lactobacillales</taxon>
        <taxon>Lactobacillaceae</taxon>
        <taxon>Lactiplantibacillus</taxon>
    </lineage>
</organism>
<feature type="domain" description="HTH cro/C1-type" evidence="1">
    <location>
        <begin position="8"/>
        <end position="61"/>
    </location>
</feature>
<evidence type="ECO:0000313" key="3">
    <source>
        <dbReference type="Proteomes" id="UP000051020"/>
    </source>
</evidence>
<dbReference type="Proteomes" id="UP000051020">
    <property type="component" value="Unassembled WGS sequence"/>
</dbReference>
<dbReference type="PANTHER" id="PTHR37038">
    <property type="entry name" value="TRANSCRIPTIONAL REGULATOR-RELATED"/>
    <property type="match status" value="1"/>
</dbReference>
<dbReference type="Pfam" id="PF01381">
    <property type="entry name" value="HTH_3"/>
    <property type="match status" value="1"/>
</dbReference>
<dbReference type="SUPFAM" id="SSF47413">
    <property type="entry name" value="lambda repressor-like DNA-binding domains"/>
    <property type="match status" value="1"/>
</dbReference>
<dbReference type="GeneID" id="49394999"/>
<protein>
    <submittedName>
        <fullName evidence="2">Transcription regulator</fullName>
    </submittedName>
</protein>
<dbReference type="SMART" id="SM00530">
    <property type="entry name" value="HTH_XRE"/>
    <property type="match status" value="1"/>
</dbReference>
<reference evidence="2 3" key="1">
    <citation type="journal article" date="2015" name="Genome Announc.">
        <title>Expanding the biotechnology potential of lactobacilli through comparative genomics of 213 strains and associated genera.</title>
        <authorList>
            <person name="Sun Z."/>
            <person name="Harris H.M."/>
            <person name="McCann A."/>
            <person name="Guo C."/>
            <person name="Argimon S."/>
            <person name="Zhang W."/>
            <person name="Yang X."/>
            <person name="Jeffery I.B."/>
            <person name="Cooney J.C."/>
            <person name="Kagawa T.F."/>
            <person name="Liu W."/>
            <person name="Song Y."/>
            <person name="Salvetti E."/>
            <person name="Wrobel A."/>
            <person name="Rasinkangas P."/>
            <person name="Parkhill J."/>
            <person name="Rea M.C."/>
            <person name="O'Sullivan O."/>
            <person name="Ritari J."/>
            <person name="Douillard F.P."/>
            <person name="Paul Ross R."/>
            <person name="Yang R."/>
            <person name="Briner A.E."/>
            <person name="Felis G.E."/>
            <person name="de Vos W.M."/>
            <person name="Barrangou R."/>
            <person name="Klaenhammer T.R."/>
            <person name="Caufield P.W."/>
            <person name="Cui Y."/>
            <person name="Zhang H."/>
            <person name="O'Toole P.W."/>
        </authorList>
    </citation>
    <scope>NUCLEOTIDE SEQUENCE [LARGE SCALE GENOMIC DNA]</scope>
    <source>
        <strain evidence="2 3">DSM 20314</strain>
    </source>
</reference>
<comment type="caution">
    <text evidence="2">The sequence shown here is derived from an EMBL/GenBank/DDBJ whole genome shotgun (WGS) entry which is preliminary data.</text>
</comment>
<dbReference type="GO" id="GO:0003677">
    <property type="term" value="F:DNA binding"/>
    <property type="evidence" value="ECO:0007669"/>
    <property type="project" value="InterPro"/>
</dbReference>
<proteinExistence type="predicted"/>
<dbReference type="CDD" id="cd00093">
    <property type="entry name" value="HTH_XRE"/>
    <property type="match status" value="1"/>
</dbReference>
<dbReference type="InterPro" id="IPR053163">
    <property type="entry name" value="HTH-type_regulator_Rgg"/>
</dbReference>
<dbReference type="InterPro" id="IPR010982">
    <property type="entry name" value="Lambda_DNA-bd_dom_sf"/>
</dbReference>
<evidence type="ECO:0000313" key="2">
    <source>
        <dbReference type="EMBL" id="KRK23597.1"/>
    </source>
</evidence>
<dbReference type="Gene3D" id="1.25.40.10">
    <property type="entry name" value="Tetratricopeptide repeat domain"/>
    <property type="match status" value="1"/>
</dbReference>
<evidence type="ECO:0000259" key="1">
    <source>
        <dbReference type="PROSITE" id="PS50943"/>
    </source>
</evidence>
<dbReference type="EMBL" id="AZCU01000015">
    <property type="protein sequence ID" value="KRK23597.1"/>
    <property type="molecule type" value="Genomic_DNA"/>
</dbReference>
<name>A0A837R9M6_LACPE</name>
<dbReference type="InterPro" id="IPR011990">
    <property type="entry name" value="TPR-like_helical_dom_sf"/>
</dbReference>
<dbReference type="InterPro" id="IPR001387">
    <property type="entry name" value="Cro/C1-type_HTH"/>
</dbReference>
<sequence>MATIGETIHQIRLTKGLTQQEVYSGIISRSFASRFESGANDIGASKLFAILDNLAISADELRFIHQNYQLSPYEQALATIQQAYRAQNFPAMADWIRDHQHSDRAYEQLVASYASILLQTYDHRSIPLTSATRPAFDHLRQAKTWTRQELKLIQLLVPIVATVEGLPALTPLTTKMVTNCTRYQTTWGDPFHVLSDLIAYYGACFQVQLNFHDFAAARELRAKLTAISSQQLNWDGRLDQQFWLGIWALYFGDWQAGNTLLDEIFALEARHQPRIDNTIFAIRRVRTQQARAYREEHT</sequence>